<dbReference type="EMBL" id="CP040058">
    <property type="protein sequence ID" value="QCP34610.1"/>
    <property type="molecule type" value="Genomic_DNA"/>
</dbReference>
<sequence length="232" mass="25726">MKKTDPCGSILISFLFMEAVFYLTFIILDLTSSLNGLSTALKYCSVLLCFGFSLIFERSPDRVLVASALGLTVIADAFLLLLDRHYLAGILCFLGVQILYYIRLLSAGGFTLLPFLPVRFLLSGCIFPILAVLHIWDSLSAAAAFYFLQLLLNAAESLFLRRINLHYTLFSAGLLFFVCCDLCVGLTNLPSLAVLSVPESLLSFAQIGMWIFYLPSQVMITLSIYPKPVPYT</sequence>
<keyword evidence="3 6" id="KW-0812">Transmembrane</keyword>
<dbReference type="RefSeq" id="WP_137328133.1">
    <property type="nucleotide sequence ID" value="NZ_CP040058.1"/>
</dbReference>
<dbReference type="KEGG" id="arf:AR1Y2_1156"/>
<feature type="transmembrane region" description="Helical" evidence="6">
    <location>
        <begin position="40"/>
        <end position="56"/>
    </location>
</feature>
<gene>
    <name evidence="7" type="ORF">AR1Y2_1156</name>
</gene>
<dbReference type="Pfam" id="PF07947">
    <property type="entry name" value="YhhN"/>
    <property type="match status" value="1"/>
</dbReference>
<feature type="transmembrane region" description="Helical" evidence="6">
    <location>
        <begin position="116"/>
        <end position="136"/>
    </location>
</feature>
<evidence type="ECO:0000256" key="4">
    <source>
        <dbReference type="ARBA" id="ARBA00022989"/>
    </source>
</evidence>
<feature type="transmembrane region" description="Helical" evidence="6">
    <location>
        <begin position="207"/>
        <end position="225"/>
    </location>
</feature>
<feature type="transmembrane region" description="Helical" evidence="6">
    <location>
        <begin position="63"/>
        <end position="80"/>
    </location>
</feature>
<evidence type="ECO:0000256" key="2">
    <source>
        <dbReference type="ARBA" id="ARBA00007375"/>
    </source>
</evidence>
<feature type="transmembrane region" description="Helical" evidence="6">
    <location>
        <begin position="142"/>
        <end position="160"/>
    </location>
</feature>
<organism evidence="7 8">
    <name type="scientific">Anaerostipes rhamnosivorans</name>
    <dbReference type="NCBI Taxonomy" id="1229621"/>
    <lineage>
        <taxon>Bacteria</taxon>
        <taxon>Bacillati</taxon>
        <taxon>Bacillota</taxon>
        <taxon>Clostridia</taxon>
        <taxon>Lachnospirales</taxon>
        <taxon>Lachnospiraceae</taxon>
        <taxon>Anaerostipes</taxon>
    </lineage>
</organism>
<evidence type="ECO:0000313" key="8">
    <source>
        <dbReference type="Proteomes" id="UP000298653"/>
    </source>
</evidence>
<evidence type="ECO:0000256" key="6">
    <source>
        <dbReference type="SAM" id="Phobius"/>
    </source>
</evidence>
<dbReference type="AlphaFoldDB" id="A0A4V1EG26"/>
<reference evidence="7 8" key="1">
    <citation type="submission" date="2019-05" db="EMBL/GenBank/DDBJ databases">
        <title>Complete genome sequencing of Anaerostipes rhamnosivorans.</title>
        <authorList>
            <person name="Bui T.P.N."/>
            <person name="de Vos W.M."/>
        </authorList>
    </citation>
    <scope>NUCLEOTIDE SEQUENCE [LARGE SCALE GENOMIC DNA]</scope>
    <source>
        <strain evidence="7 8">1y2</strain>
    </source>
</reference>
<name>A0A4V1EG26_9FIRM</name>
<keyword evidence="8" id="KW-1185">Reference proteome</keyword>
<feature type="transmembrane region" description="Helical" evidence="6">
    <location>
        <begin position="86"/>
        <end position="104"/>
    </location>
</feature>
<protein>
    <recommendedName>
        <fullName evidence="9">YhhN-like protein</fullName>
    </recommendedName>
</protein>
<comment type="similarity">
    <text evidence="2">Belongs to the TMEM86 family.</text>
</comment>
<feature type="transmembrane region" description="Helical" evidence="6">
    <location>
        <begin position="167"/>
        <end position="187"/>
    </location>
</feature>
<accession>A0A4V1EG26</accession>
<evidence type="ECO:0000256" key="3">
    <source>
        <dbReference type="ARBA" id="ARBA00022692"/>
    </source>
</evidence>
<keyword evidence="5 6" id="KW-0472">Membrane</keyword>
<evidence type="ECO:0000313" key="7">
    <source>
        <dbReference type="EMBL" id="QCP34610.1"/>
    </source>
</evidence>
<evidence type="ECO:0008006" key="9">
    <source>
        <dbReference type="Google" id="ProtNLM"/>
    </source>
</evidence>
<dbReference type="GO" id="GO:0016020">
    <property type="term" value="C:membrane"/>
    <property type="evidence" value="ECO:0007669"/>
    <property type="project" value="UniProtKB-SubCell"/>
</dbReference>
<dbReference type="Proteomes" id="UP000298653">
    <property type="component" value="Chromosome"/>
</dbReference>
<evidence type="ECO:0000256" key="1">
    <source>
        <dbReference type="ARBA" id="ARBA00004141"/>
    </source>
</evidence>
<feature type="transmembrane region" description="Helical" evidence="6">
    <location>
        <begin position="7"/>
        <end position="28"/>
    </location>
</feature>
<keyword evidence="4 6" id="KW-1133">Transmembrane helix</keyword>
<proteinExistence type="inferred from homology"/>
<dbReference type="OrthoDB" id="1707404at2"/>
<comment type="subcellular location">
    <subcellularLocation>
        <location evidence="1">Membrane</location>
        <topology evidence="1">Multi-pass membrane protein</topology>
    </subcellularLocation>
</comment>
<evidence type="ECO:0000256" key="5">
    <source>
        <dbReference type="ARBA" id="ARBA00023136"/>
    </source>
</evidence>
<dbReference type="InterPro" id="IPR012506">
    <property type="entry name" value="TMEM86B-like"/>
</dbReference>